<dbReference type="Proteomes" id="UP001231189">
    <property type="component" value="Unassembled WGS sequence"/>
</dbReference>
<name>A0AAD8W514_LOLMU</name>
<dbReference type="InterPro" id="IPR011009">
    <property type="entry name" value="Kinase-like_dom_sf"/>
</dbReference>
<protein>
    <recommendedName>
        <fullName evidence="3">S-locus receptor kinase C-terminal domain-containing protein</fullName>
    </recommendedName>
</protein>
<proteinExistence type="predicted"/>
<dbReference type="PANTHER" id="PTHR27006:SF571">
    <property type="entry name" value="PROTEIN KINASE DOMAIN-CONTAINING PROTEIN"/>
    <property type="match status" value="1"/>
</dbReference>
<reference evidence="1" key="1">
    <citation type="submission" date="2023-07" db="EMBL/GenBank/DDBJ databases">
        <title>A chromosome-level genome assembly of Lolium multiflorum.</title>
        <authorList>
            <person name="Chen Y."/>
            <person name="Copetti D."/>
            <person name="Kolliker R."/>
            <person name="Studer B."/>
        </authorList>
    </citation>
    <scope>NUCLEOTIDE SEQUENCE</scope>
    <source>
        <strain evidence="1">02402/16</strain>
        <tissue evidence="1">Leaf</tissue>
    </source>
</reference>
<dbReference type="AlphaFoldDB" id="A0AAD8W514"/>
<accession>A0AAD8W514</accession>
<organism evidence="1 2">
    <name type="scientific">Lolium multiflorum</name>
    <name type="common">Italian ryegrass</name>
    <name type="synonym">Lolium perenne subsp. multiflorum</name>
    <dbReference type="NCBI Taxonomy" id="4521"/>
    <lineage>
        <taxon>Eukaryota</taxon>
        <taxon>Viridiplantae</taxon>
        <taxon>Streptophyta</taxon>
        <taxon>Embryophyta</taxon>
        <taxon>Tracheophyta</taxon>
        <taxon>Spermatophyta</taxon>
        <taxon>Magnoliopsida</taxon>
        <taxon>Liliopsida</taxon>
        <taxon>Poales</taxon>
        <taxon>Poaceae</taxon>
        <taxon>BOP clade</taxon>
        <taxon>Pooideae</taxon>
        <taxon>Poodae</taxon>
        <taxon>Poeae</taxon>
        <taxon>Poeae Chloroplast Group 2 (Poeae type)</taxon>
        <taxon>Loliodinae</taxon>
        <taxon>Loliinae</taxon>
        <taxon>Lolium</taxon>
    </lineage>
</organism>
<evidence type="ECO:0000313" key="1">
    <source>
        <dbReference type="EMBL" id="KAK1632821.1"/>
    </source>
</evidence>
<keyword evidence="2" id="KW-1185">Reference proteome</keyword>
<dbReference type="Gene3D" id="1.10.510.10">
    <property type="entry name" value="Transferase(Phosphotransferase) domain 1"/>
    <property type="match status" value="1"/>
</dbReference>
<evidence type="ECO:0000313" key="2">
    <source>
        <dbReference type="Proteomes" id="UP001231189"/>
    </source>
</evidence>
<gene>
    <name evidence="1" type="ORF">QYE76_007136</name>
</gene>
<dbReference type="PANTHER" id="PTHR27006">
    <property type="entry name" value="PROMASTIGOTE SURFACE ANTIGEN PROTEIN PSA"/>
    <property type="match status" value="1"/>
</dbReference>
<sequence>MGTSSLASVLFCTFMGSRPLAITNMVLGLKEMQNCEEVHNNIDNKSGSLEAHVNLVCLPHSAMTTSFLAVRDVAAARPRTTLSIAIMYGAEVVSVSPYLIDVWYVLVAAEFSDMCPLWLKGCHSSWRYELQKVVIQVIPNELMDTTKSWNMWMEGKTEELADSSIMETCSTHEVLLCIHVALLCVQDNPDDRPFISSIVSILENGSVSLPAPNRPAYFMQRKIEIEQIMLMIRIVELKTVMNYDLKHALKYKDLNSTKVVTEFFSKMQVSSQLLEN</sequence>
<dbReference type="EMBL" id="JAUUTY010000005">
    <property type="protein sequence ID" value="KAK1632821.1"/>
    <property type="molecule type" value="Genomic_DNA"/>
</dbReference>
<dbReference type="SUPFAM" id="SSF56112">
    <property type="entry name" value="Protein kinase-like (PK-like)"/>
    <property type="match status" value="1"/>
</dbReference>
<comment type="caution">
    <text evidence="1">The sequence shown here is derived from an EMBL/GenBank/DDBJ whole genome shotgun (WGS) entry which is preliminary data.</text>
</comment>
<evidence type="ECO:0008006" key="3">
    <source>
        <dbReference type="Google" id="ProtNLM"/>
    </source>
</evidence>